<reference evidence="2" key="1">
    <citation type="submission" date="2023-03" db="EMBL/GenBank/DDBJ databases">
        <title>Massive genome expansion in bonnet fungi (Mycena s.s.) driven by repeated elements and novel gene families across ecological guilds.</title>
        <authorList>
            <consortium name="Lawrence Berkeley National Laboratory"/>
            <person name="Harder C.B."/>
            <person name="Miyauchi S."/>
            <person name="Viragh M."/>
            <person name="Kuo A."/>
            <person name="Thoen E."/>
            <person name="Andreopoulos B."/>
            <person name="Lu D."/>
            <person name="Skrede I."/>
            <person name="Drula E."/>
            <person name="Henrissat B."/>
            <person name="Morin E."/>
            <person name="Kohler A."/>
            <person name="Barry K."/>
            <person name="LaButti K."/>
            <person name="Morin E."/>
            <person name="Salamov A."/>
            <person name="Lipzen A."/>
            <person name="Mereny Z."/>
            <person name="Hegedus B."/>
            <person name="Baldrian P."/>
            <person name="Stursova M."/>
            <person name="Weitz H."/>
            <person name="Taylor A."/>
            <person name="Grigoriev I.V."/>
            <person name="Nagy L.G."/>
            <person name="Martin F."/>
            <person name="Kauserud H."/>
        </authorList>
    </citation>
    <scope>NUCLEOTIDE SEQUENCE</scope>
    <source>
        <strain evidence="2">CBHHK188m</strain>
    </source>
</reference>
<evidence type="ECO:0000313" key="2">
    <source>
        <dbReference type="EMBL" id="KAJ7741220.1"/>
    </source>
</evidence>
<gene>
    <name evidence="2" type="ORF">DFH07DRAFT_751229</name>
</gene>
<keyword evidence="3" id="KW-1185">Reference proteome</keyword>
<feature type="compositionally biased region" description="Polar residues" evidence="1">
    <location>
        <begin position="919"/>
        <end position="936"/>
    </location>
</feature>
<feature type="compositionally biased region" description="Polar residues" evidence="1">
    <location>
        <begin position="869"/>
        <end position="886"/>
    </location>
</feature>
<dbReference type="Proteomes" id="UP001215280">
    <property type="component" value="Unassembled WGS sequence"/>
</dbReference>
<proteinExistence type="predicted"/>
<comment type="caution">
    <text evidence="2">The sequence shown here is derived from an EMBL/GenBank/DDBJ whole genome shotgun (WGS) entry which is preliminary data.</text>
</comment>
<feature type="compositionally biased region" description="Basic and acidic residues" evidence="1">
    <location>
        <begin position="813"/>
        <end position="827"/>
    </location>
</feature>
<feature type="region of interest" description="Disordered" evidence="1">
    <location>
        <begin position="813"/>
        <end position="936"/>
    </location>
</feature>
<name>A0AAD7IFM9_9AGAR</name>
<sequence>MLEATIEQTLGPLRQNMEQVVAGERTFQLWSPKKSGEYFEFLKNLNIPLDSELKPDMLLHGLGSFSRDKNFQKRIETIFEPGKTSHKFLVNASGSGKTRLTLEGLATHWGVYFTALKDTNDHGSRDMQNILDNLKKFPQFCTHLPNQNDPNFEQRLDDNQKIAGAHFSMLLFARIRIFRMFMEAVESIPAGKREDESEYRKRWLALQLKPSIFTDDGRDIFDDLTSRILALGRHIDPVVVEAANIETLEAIRVACGVRQLYVVVDEVQHAAETYFDAFRSEKPDAAGNLYPRPALREMLLAWIIFLGLILVVSGTGVSGEVVEETMRSAVAKYKGYKSFHETGQFEGAKTIDDADNQRAYDQSTQAEYIKRFMPPELAGKDFIVELMIRVSYWLKGRFRFTAGYVSELLAAEFKHPHEILNAYIYELTTPPKRNTTTTVQTEPSVVVDVLIFFTLLTGHPDHDELATIAQIVCRYWMRSELDNPMVVESEAKFVEWGFARFLPSKTNRRKASTRMDEPIALLALGQWLNAGFHESIYHRLAINVGCHRAIGENTLENYLAFCFAKIFTWKNRRVDQIFTFPKGVPHWAKQTAQMISLCRDPSTSELDECPVDLMSRPSYSIGTHSTGIEDTKAWLKHDLPAPICFPDTTMGPDLLFILRLKDGSKIWVAVQSKFSSRTPLSAETLRDAIRTVTPNQFFSSKVGGCLSSELPTLTDCDPTAVREFLKDLPGRRKDAGDYSLLRVIVSFPGETKAERGKTLKDMDFYYDDHPIASLNMEVVAEMTNHMAPQGFLGKVKKDPSWNGIFDVPKDQLLDIDDPCTHMSEKSRPTRSAAKRKNDEVIESPVALRRSLRPPRRSTRTNPDPIPSVAGSSSQGGKNYKTTPRNPGSSGRRGRRKGSNQIGRASSGADTDTDMMMSLSPMSPVTPDRSSPMSVDE</sequence>
<protein>
    <submittedName>
        <fullName evidence="2">Uncharacterized protein</fullName>
    </submittedName>
</protein>
<accession>A0AAD7IFM9</accession>
<evidence type="ECO:0000313" key="3">
    <source>
        <dbReference type="Proteomes" id="UP001215280"/>
    </source>
</evidence>
<dbReference type="AlphaFoldDB" id="A0AAD7IFM9"/>
<feature type="compositionally biased region" description="Basic residues" evidence="1">
    <location>
        <begin position="849"/>
        <end position="858"/>
    </location>
</feature>
<feature type="compositionally biased region" description="Polar residues" evidence="1">
    <location>
        <begin position="899"/>
        <end position="909"/>
    </location>
</feature>
<dbReference type="EMBL" id="JARJLG010000124">
    <property type="protein sequence ID" value="KAJ7741220.1"/>
    <property type="molecule type" value="Genomic_DNA"/>
</dbReference>
<evidence type="ECO:0000256" key="1">
    <source>
        <dbReference type="SAM" id="MobiDB-lite"/>
    </source>
</evidence>
<organism evidence="2 3">
    <name type="scientific">Mycena maculata</name>
    <dbReference type="NCBI Taxonomy" id="230809"/>
    <lineage>
        <taxon>Eukaryota</taxon>
        <taxon>Fungi</taxon>
        <taxon>Dikarya</taxon>
        <taxon>Basidiomycota</taxon>
        <taxon>Agaricomycotina</taxon>
        <taxon>Agaricomycetes</taxon>
        <taxon>Agaricomycetidae</taxon>
        <taxon>Agaricales</taxon>
        <taxon>Marasmiineae</taxon>
        <taxon>Mycenaceae</taxon>
        <taxon>Mycena</taxon>
    </lineage>
</organism>